<dbReference type="RefSeq" id="WP_272139529.1">
    <property type="nucleotide sequence ID" value="NZ_JAQLOI010000003.1"/>
</dbReference>
<dbReference type="Gene3D" id="2.60.120.10">
    <property type="entry name" value="Jelly Rolls"/>
    <property type="match status" value="1"/>
</dbReference>
<dbReference type="PANTHER" id="PTHR43280:SF19">
    <property type="entry name" value="4-HYDROXYPHENYLACETATE CATABOLISM PROTEIN"/>
    <property type="match status" value="1"/>
</dbReference>
<dbReference type="InterPro" id="IPR011983">
    <property type="entry name" value="HpaA_TReg"/>
</dbReference>
<dbReference type="NCBIfam" id="TIGR02297">
    <property type="entry name" value="HpaA"/>
    <property type="match status" value="1"/>
</dbReference>
<dbReference type="Pfam" id="PF12833">
    <property type="entry name" value="HTH_18"/>
    <property type="match status" value="1"/>
</dbReference>
<organism evidence="5 6">
    <name type="scientific">Vibrio algarum</name>
    <dbReference type="NCBI Taxonomy" id="3020714"/>
    <lineage>
        <taxon>Bacteria</taxon>
        <taxon>Pseudomonadati</taxon>
        <taxon>Pseudomonadota</taxon>
        <taxon>Gammaproteobacteria</taxon>
        <taxon>Vibrionales</taxon>
        <taxon>Vibrionaceae</taxon>
        <taxon>Vibrio</taxon>
    </lineage>
</organism>
<keyword evidence="1" id="KW-0805">Transcription regulation</keyword>
<keyword evidence="3" id="KW-0804">Transcription</keyword>
<proteinExistence type="predicted"/>
<evidence type="ECO:0000259" key="4">
    <source>
        <dbReference type="PROSITE" id="PS01124"/>
    </source>
</evidence>
<dbReference type="SMART" id="SM00342">
    <property type="entry name" value="HTH_ARAC"/>
    <property type="match status" value="1"/>
</dbReference>
<dbReference type="EMBL" id="JAQLOI010000003">
    <property type="protein sequence ID" value="MDB1125632.1"/>
    <property type="molecule type" value="Genomic_DNA"/>
</dbReference>
<dbReference type="InterPro" id="IPR018060">
    <property type="entry name" value="HTH_AraC"/>
</dbReference>
<dbReference type="SUPFAM" id="SSF46689">
    <property type="entry name" value="Homeodomain-like"/>
    <property type="match status" value="1"/>
</dbReference>
<comment type="caution">
    <text evidence="5">The sequence shown here is derived from an EMBL/GenBank/DDBJ whole genome shotgun (WGS) entry which is preliminary data.</text>
</comment>
<accession>A0ABT4YVM2</accession>
<protein>
    <submittedName>
        <fullName evidence="5">4-hydroxyphenylacetate catabolism regulatory protein HpaA</fullName>
    </submittedName>
</protein>
<gene>
    <name evidence="5" type="primary">hpaA</name>
    <name evidence="5" type="ORF">PGX00_19000</name>
</gene>
<dbReference type="Proteomes" id="UP001210678">
    <property type="component" value="Unassembled WGS sequence"/>
</dbReference>
<name>A0ABT4YVM2_9VIBR</name>
<keyword evidence="2" id="KW-0238">DNA-binding</keyword>
<evidence type="ECO:0000256" key="3">
    <source>
        <dbReference type="ARBA" id="ARBA00023163"/>
    </source>
</evidence>
<dbReference type="Gene3D" id="1.10.10.60">
    <property type="entry name" value="Homeodomain-like"/>
    <property type="match status" value="1"/>
</dbReference>
<dbReference type="InterPro" id="IPR037923">
    <property type="entry name" value="HTH-like"/>
</dbReference>
<dbReference type="InterPro" id="IPR014710">
    <property type="entry name" value="RmlC-like_jellyroll"/>
</dbReference>
<dbReference type="InterPro" id="IPR003313">
    <property type="entry name" value="AraC-bd"/>
</dbReference>
<evidence type="ECO:0000313" key="5">
    <source>
        <dbReference type="EMBL" id="MDB1125632.1"/>
    </source>
</evidence>
<keyword evidence="6" id="KW-1185">Reference proteome</keyword>
<reference evidence="5 6" key="1">
    <citation type="submission" date="2023-01" db="EMBL/GenBank/DDBJ databases">
        <title>Vibrio sp. KJ40-1 sp.nov, isolated from marine algae.</title>
        <authorList>
            <person name="Butt M."/>
            <person name="Kim J.M.J."/>
            <person name="Jeon C.O.C."/>
        </authorList>
    </citation>
    <scope>NUCLEOTIDE SEQUENCE [LARGE SCALE GENOMIC DNA]</scope>
    <source>
        <strain evidence="5 6">KJ40-1</strain>
    </source>
</reference>
<sequence>MAGEIPNIIIGQVYDQKYADAELHFEYLDNLASFFGRNMPVHYHDRFYQIHIVMEGNTHVHLDDKHYSFKGITLFFTPPAVPHSFVTESTSTGYVLTIQQQLVWRLLDMESGVNNIMVDQMRPFCTRLETDNPILNFLSHLKREMDNGAIMKERATQSILQLVLIEVMRLSNNYKSDTRNRSVDVTIFHNFNHLVENHYHQHWALSQYAEKLGISVSRLNDICRRVSGLSSKKIIIDRLMQEARRHLQFTPKSVSEIGYDLGFRDPAYFARFFRKYAQMTATEYRNHIQKSEVNPRLN</sequence>
<evidence type="ECO:0000256" key="2">
    <source>
        <dbReference type="ARBA" id="ARBA00023125"/>
    </source>
</evidence>
<dbReference type="SUPFAM" id="SSF51215">
    <property type="entry name" value="Regulatory protein AraC"/>
    <property type="match status" value="1"/>
</dbReference>
<dbReference type="PANTHER" id="PTHR43280">
    <property type="entry name" value="ARAC-FAMILY TRANSCRIPTIONAL REGULATOR"/>
    <property type="match status" value="1"/>
</dbReference>
<dbReference type="PROSITE" id="PS01124">
    <property type="entry name" value="HTH_ARAC_FAMILY_2"/>
    <property type="match status" value="1"/>
</dbReference>
<evidence type="ECO:0000256" key="1">
    <source>
        <dbReference type="ARBA" id="ARBA00023015"/>
    </source>
</evidence>
<dbReference type="Pfam" id="PF02311">
    <property type="entry name" value="AraC_binding"/>
    <property type="match status" value="1"/>
</dbReference>
<evidence type="ECO:0000313" key="6">
    <source>
        <dbReference type="Proteomes" id="UP001210678"/>
    </source>
</evidence>
<dbReference type="InterPro" id="IPR009057">
    <property type="entry name" value="Homeodomain-like_sf"/>
</dbReference>
<feature type="domain" description="HTH araC/xylS-type" evidence="4">
    <location>
        <begin position="189"/>
        <end position="287"/>
    </location>
</feature>